<keyword evidence="2" id="KW-1185">Reference proteome</keyword>
<accession>A0ABQ6NQY2</accession>
<proteinExistence type="predicted"/>
<sequence length="49" mass="5593">MLFSVMYISPPWEGIVSVSGALFNYILKQPQAPLDPYDNELLSLKEQHI</sequence>
<reference evidence="1 2" key="1">
    <citation type="submission" date="2023-05" db="EMBL/GenBank/DDBJ databases">
        <title>Draft genome of Paenibacillus sp. CCS26.</title>
        <authorList>
            <person name="Akita H."/>
            <person name="Shinto Y."/>
            <person name="Kimura Z."/>
        </authorList>
    </citation>
    <scope>NUCLEOTIDE SEQUENCE [LARGE SCALE GENOMIC DNA]</scope>
    <source>
        <strain evidence="1 2">CCS26</strain>
    </source>
</reference>
<comment type="caution">
    <text evidence="1">The sequence shown here is derived from an EMBL/GenBank/DDBJ whole genome shotgun (WGS) entry which is preliminary data.</text>
</comment>
<gene>
    <name evidence="1" type="ORF">PghCCS26_46310</name>
</gene>
<protein>
    <submittedName>
        <fullName evidence="1">Uncharacterized protein</fullName>
    </submittedName>
</protein>
<evidence type="ECO:0000313" key="1">
    <source>
        <dbReference type="EMBL" id="GMK47501.1"/>
    </source>
</evidence>
<evidence type="ECO:0000313" key="2">
    <source>
        <dbReference type="Proteomes" id="UP001285921"/>
    </source>
</evidence>
<organism evidence="1 2">
    <name type="scientific">Paenibacillus glycanilyticus</name>
    <dbReference type="NCBI Taxonomy" id="126569"/>
    <lineage>
        <taxon>Bacteria</taxon>
        <taxon>Bacillati</taxon>
        <taxon>Bacillota</taxon>
        <taxon>Bacilli</taxon>
        <taxon>Bacillales</taxon>
        <taxon>Paenibacillaceae</taxon>
        <taxon>Paenibacillus</taxon>
    </lineage>
</organism>
<dbReference type="EMBL" id="BTCL01000020">
    <property type="protein sequence ID" value="GMK47501.1"/>
    <property type="molecule type" value="Genomic_DNA"/>
</dbReference>
<dbReference type="Proteomes" id="UP001285921">
    <property type="component" value="Unassembled WGS sequence"/>
</dbReference>
<name>A0ABQ6NQY2_9BACL</name>